<dbReference type="EMBL" id="JAGGLQ010000032">
    <property type="protein sequence ID" value="MBP2041781.1"/>
    <property type="molecule type" value="Genomic_DNA"/>
</dbReference>
<evidence type="ECO:0008006" key="5">
    <source>
        <dbReference type="Google" id="ProtNLM"/>
    </source>
</evidence>
<protein>
    <recommendedName>
        <fullName evidence="5">Integral membrane protein</fullName>
    </recommendedName>
</protein>
<evidence type="ECO:0000313" key="3">
    <source>
        <dbReference type="EMBL" id="MBP2041781.1"/>
    </source>
</evidence>
<sequence length="277" mass="28826">MSNDDQYGGAGGYGEVGGTGQTRTRLPDAPADPYGPTRRTPRTSRSLITVVGVVVLLIAAIAFANSGPDTPSDPASDKPPATSSTAATGTDPVTGKSAGIPKGFAHDEQGAQSAAANFAVALGSDGMFKKPTRHALVDGIYAPDVASRLKGPQDEAYSADFLAKLGLDANGNAPQGSTFVTRTVPIGTRVESYTPTTAKIAVWYTGLIGMSGPKSTDPVRTLWKTWTFELSWIGEGWRVIDDTQQDGPAPVPGDVPVSTSDDMSKAIKEFGGFTYAR</sequence>
<organism evidence="3 4">
    <name type="scientific">Streptomyces avidinii</name>
    <dbReference type="NCBI Taxonomy" id="1895"/>
    <lineage>
        <taxon>Bacteria</taxon>
        <taxon>Bacillati</taxon>
        <taxon>Actinomycetota</taxon>
        <taxon>Actinomycetes</taxon>
        <taxon>Kitasatosporales</taxon>
        <taxon>Streptomycetaceae</taxon>
        <taxon>Streptomyces</taxon>
    </lineage>
</organism>
<keyword evidence="2" id="KW-0812">Transmembrane</keyword>
<comment type="caution">
    <text evidence="3">The sequence shown here is derived from an EMBL/GenBank/DDBJ whole genome shotgun (WGS) entry which is preliminary data.</text>
</comment>
<feature type="compositionally biased region" description="Low complexity" evidence="1">
    <location>
        <begin position="66"/>
        <end position="92"/>
    </location>
</feature>
<feature type="transmembrane region" description="Helical" evidence="2">
    <location>
        <begin position="47"/>
        <end position="64"/>
    </location>
</feature>
<dbReference type="RefSeq" id="WP_189973187.1">
    <property type="nucleotide sequence ID" value="NZ_BMVL01000015.1"/>
</dbReference>
<keyword evidence="4" id="KW-1185">Reference proteome</keyword>
<accession>A0ABS4LI47</accession>
<evidence type="ECO:0000256" key="1">
    <source>
        <dbReference type="SAM" id="MobiDB-lite"/>
    </source>
</evidence>
<dbReference type="Proteomes" id="UP001519310">
    <property type="component" value="Unassembled WGS sequence"/>
</dbReference>
<feature type="region of interest" description="Disordered" evidence="1">
    <location>
        <begin position="66"/>
        <end position="104"/>
    </location>
</feature>
<name>A0ABS4LI47_STRAV</name>
<proteinExistence type="predicted"/>
<feature type="compositionally biased region" description="Gly residues" evidence="1">
    <location>
        <begin position="8"/>
        <end position="20"/>
    </location>
</feature>
<evidence type="ECO:0000313" key="4">
    <source>
        <dbReference type="Proteomes" id="UP001519310"/>
    </source>
</evidence>
<gene>
    <name evidence="3" type="ORF">J2Z77_007643</name>
</gene>
<keyword evidence="2" id="KW-1133">Transmembrane helix</keyword>
<feature type="region of interest" description="Disordered" evidence="1">
    <location>
        <begin position="1"/>
        <end position="41"/>
    </location>
</feature>
<reference evidence="3 4" key="1">
    <citation type="submission" date="2021-03" db="EMBL/GenBank/DDBJ databases">
        <title>Genomic Encyclopedia of Type Strains, Phase IV (KMG-IV): sequencing the most valuable type-strain genomes for metagenomic binning, comparative biology and taxonomic classification.</title>
        <authorList>
            <person name="Goeker M."/>
        </authorList>
    </citation>
    <scope>NUCLEOTIDE SEQUENCE [LARGE SCALE GENOMIC DNA]</scope>
    <source>
        <strain evidence="3 4">DSM 40526</strain>
    </source>
</reference>
<evidence type="ECO:0000256" key="2">
    <source>
        <dbReference type="SAM" id="Phobius"/>
    </source>
</evidence>
<keyword evidence="2" id="KW-0472">Membrane</keyword>